<dbReference type="AlphaFoldDB" id="A0A8C4Z510"/>
<protein>
    <recommendedName>
        <fullName evidence="7">Acyl-coenzyme A thioesterase 4-like</fullName>
    </recommendedName>
</protein>
<feature type="active site" description="Charge relay system" evidence="2">
    <location>
        <position position="400"/>
    </location>
</feature>
<reference evidence="5" key="1">
    <citation type="submission" date="2025-08" db="UniProtKB">
        <authorList>
            <consortium name="Ensembl"/>
        </authorList>
    </citation>
    <scope>IDENTIFICATION</scope>
</reference>
<keyword evidence="6" id="KW-1185">Reference proteome</keyword>
<dbReference type="Gene3D" id="2.60.40.2240">
    <property type="entry name" value="Acyl-CoA thioester hydrolase/BAAT N-terminal domain"/>
    <property type="match status" value="1"/>
</dbReference>
<dbReference type="PIRSF" id="PIRSF016521">
    <property type="entry name" value="Acyl-CoA_hydro"/>
    <property type="match status" value="1"/>
</dbReference>
<evidence type="ECO:0000313" key="6">
    <source>
        <dbReference type="Proteomes" id="UP000694546"/>
    </source>
</evidence>
<dbReference type="PANTHER" id="PTHR10824:SF36">
    <property type="entry name" value="ACYL-COA THIOESTERASE 17-RELATED"/>
    <property type="match status" value="1"/>
</dbReference>
<feature type="active site" description="Charge relay system" evidence="2">
    <location>
        <position position="365"/>
    </location>
</feature>
<evidence type="ECO:0000259" key="4">
    <source>
        <dbReference type="Pfam" id="PF08840"/>
    </source>
</evidence>
<dbReference type="GO" id="GO:0047617">
    <property type="term" value="F:fatty acyl-CoA hydrolase activity"/>
    <property type="evidence" value="ECO:0007669"/>
    <property type="project" value="TreeGrafter"/>
</dbReference>
<dbReference type="OMA" id="HHRASNF"/>
<dbReference type="Pfam" id="PF08840">
    <property type="entry name" value="BAAT_C"/>
    <property type="match status" value="1"/>
</dbReference>
<name>A0A8C4Z510_GADMO</name>
<evidence type="ECO:0000256" key="2">
    <source>
        <dbReference type="PIRSR" id="PIRSR016521-1"/>
    </source>
</evidence>
<proteinExistence type="inferred from homology"/>
<dbReference type="InterPro" id="IPR042490">
    <property type="entry name" value="Thio_Ohase/BAAT_N"/>
</dbReference>
<dbReference type="Proteomes" id="UP000694546">
    <property type="component" value="Chromosome 19"/>
</dbReference>
<dbReference type="GO" id="GO:0006637">
    <property type="term" value="P:acyl-CoA metabolic process"/>
    <property type="evidence" value="ECO:0007669"/>
    <property type="project" value="InterPro"/>
</dbReference>
<feature type="active site" description="Charge relay system" evidence="2">
    <location>
        <position position="273"/>
    </location>
</feature>
<dbReference type="GO" id="GO:0006631">
    <property type="term" value="P:fatty acid metabolic process"/>
    <property type="evidence" value="ECO:0007669"/>
    <property type="project" value="TreeGrafter"/>
</dbReference>
<dbReference type="Gene3D" id="3.40.50.1820">
    <property type="entry name" value="alpha/beta hydrolase"/>
    <property type="match status" value="1"/>
</dbReference>
<accession>A0A8C4Z510</accession>
<organism evidence="5 6">
    <name type="scientific">Gadus morhua</name>
    <name type="common">Atlantic cod</name>
    <dbReference type="NCBI Taxonomy" id="8049"/>
    <lineage>
        <taxon>Eukaryota</taxon>
        <taxon>Metazoa</taxon>
        <taxon>Chordata</taxon>
        <taxon>Craniata</taxon>
        <taxon>Vertebrata</taxon>
        <taxon>Euteleostomi</taxon>
        <taxon>Actinopterygii</taxon>
        <taxon>Neopterygii</taxon>
        <taxon>Teleostei</taxon>
        <taxon>Neoteleostei</taxon>
        <taxon>Acanthomorphata</taxon>
        <taxon>Zeiogadaria</taxon>
        <taxon>Gadariae</taxon>
        <taxon>Gadiformes</taxon>
        <taxon>Gadoidei</taxon>
        <taxon>Gadidae</taxon>
        <taxon>Gadus</taxon>
    </lineage>
</organism>
<dbReference type="InterPro" id="IPR014940">
    <property type="entry name" value="BAAT_C"/>
</dbReference>
<dbReference type="InterPro" id="IPR029058">
    <property type="entry name" value="AB_hydrolase_fold"/>
</dbReference>
<dbReference type="PANTHER" id="PTHR10824">
    <property type="entry name" value="ACYL-COENZYME A THIOESTERASE-RELATED"/>
    <property type="match status" value="1"/>
</dbReference>
<comment type="similarity">
    <text evidence="1">Belongs to the C/M/P thioester hydrolase family.</text>
</comment>
<dbReference type="Pfam" id="PF04775">
    <property type="entry name" value="Bile_Hydr_Trans"/>
    <property type="match status" value="1"/>
</dbReference>
<evidence type="ECO:0000313" key="5">
    <source>
        <dbReference type="Ensembl" id="ENSGMOP00000006904.2"/>
    </source>
</evidence>
<feature type="domain" description="Acyl-CoA thioester hydrolase/bile acid-CoA amino acid N-acetyltransferase" evidence="3">
    <location>
        <begin position="54"/>
        <end position="185"/>
    </location>
</feature>
<evidence type="ECO:0000256" key="1">
    <source>
        <dbReference type="ARBA" id="ARBA00006538"/>
    </source>
</evidence>
<dbReference type="Ensembl" id="ENSGMOT00000007104.2">
    <property type="protein sequence ID" value="ENSGMOP00000006904.2"/>
    <property type="gene ID" value="ENSGMOG00000006497.2"/>
</dbReference>
<feature type="domain" description="BAAT/Acyl-CoA thioester hydrolase C-terminal" evidence="4">
    <location>
        <begin position="245"/>
        <end position="454"/>
    </location>
</feature>
<evidence type="ECO:0008006" key="7">
    <source>
        <dbReference type="Google" id="ProtNLM"/>
    </source>
</evidence>
<sequence>MVLLRPVRDLLQRHWPLRMREMYQFYIMISDDRDTQCSNERHLMFVYPQSGLVDEKFRVEVENLPPACPVTLHCLHRSEDQDHWEAFGHYCSDHSGTVKVSEDESFGGTYSGRECMGLLWSMRPVPGSRRGLRLRKTHVDIPMTLLISVYRGHLTAGFRELPPVASVVAERWYMAPGVKRIAVEERGVVGTFFIPPGPGPFPGVLDMWGGGGGLVEYRSALLASHGFASMALKYIDPGDTPTDMAMGYFETAFQIIQDHPQVITDRVGILGLSFGTSVALTVAAYSQISRPRCCVCISGSHAYPITTPMDLLAEARVRNSEKVWKDEENNVIWRNLILPIPTDPALRVDVGRIECPLLLVNGDDDQNWATTESAEDIANMMSVAGNKHLLTTLTYPKAGHLIEPPFTPHIRASNFIVQHTREKVIMLWGGEPKGHAVAQEDSWKRILNFLKEHLCIQPTLAPQAKL</sequence>
<reference evidence="5" key="2">
    <citation type="submission" date="2025-09" db="UniProtKB">
        <authorList>
            <consortium name="Ensembl"/>
        </authorList>
    </citation>
    <scope>IDENTIFICATION</scope>
</reference>
<dbReference type="InterPro" id="IPR006862">
    <property type="entry name" value="Thio_Ohase/aa_AcTrfase"/>
</dbReference>
<dbReference type="GeneTree" id="ENSGT01010000222336"/>
<dbReference type="InterPro" id="IPR016662">
    <property type="entry name" value="Acyl-CoA_thioEstase_long-chain"/>
</dbReference>
<dbReference type="SUPFAM" id="SSF53474">
    <property type="entry name" value="alpha/beta-Hydrolases"/>
    <property type="match status" value="1"/>
</dbReference>
<evidence type="ECO:0000259" key="3">
    <source>
        <dbReference type="Pfam" id="PF04775"/>
    </source>
</evidence>